<dbReference type="Gene3D" id="1.10.10.10">
    <property type="entry name" value="Winged helix-like DNA-binding domain superfamily/Winged helix DNA-binding domain"/>
    <property type="match status" value="1"/>
</dbReference>
<dbReference type="InterPro" id="IPR036388">
    <property type="entry name" value="WH-like_DNA-bd_sf"/>
</dbReference>
<dbReference type="PANTHER" id="PTHR37318">
    <property type="entry name" value="BSL7504 PROTEIN"/>
    <property type="match status" value="1"/>
</dbReference>
<dbReference type="InterPro" id="IPR036390">
    <property type="entry name" value="WH_DNA-bd_sf"/>
</dbReference>
<name>A0ABN3AS29_9MICC</name>
<organism evidence="2 3">
    <name type="scientific">Arthrobacter parietis</name>
    <dbReference type="NCBI Taxonomy" id="271434"/>
    <lineage>
        <taxon>Bacteria</taxon>
        <taxon>Bacillati</taxon>
        <taxon>Actinomycetota</taxon>
        <taxon>Actinomycetes</taxon>
        <taxon>Micrococcales</taxon>
        <taxon>Micrococcaceae</taxon>
        <taxon>Arthrobacter</taxon>
    </lineage>
</organism>
<protein>
    <submittedName>
        <fullName evidence="2">Transcriptional regulator</fullName>
    </submittedName>
</protein>
<sequence>MTHTRHEIDPVIHSPVRFSIVAFLIGLDECEFSALRDAIELSDSSLSQHLTVLETAGHIEISKRKVGRRSRTYIRCTDGGQGAFRKNLQALATIASSNAESLSAQS</sequence>
<dbReference type="RefSeq" id="WP_277357559.1">
    <property type="nucleotide sequence ID" value="NZ_BAAAON010000001.1"/>
</dbReference>
<reference evidence="2 3" key="1">
    <citation type="journal article" date="2019" name="Int. J. Syst. Evol. Microbiol.">
        <title>The Global Catalogue of Microorganisms (GCM) 10K type strain sequencing project: providing services to taxonomists for standard genome sequencing and annotation.</title>
        <authorList>
            <consortium name="The Broad Institute Genomics Platform"/>
            <consortium name="The Broad Institute Genome Sequencing Center for Infectious Disease"/>
            <person name="Wu L."/>
            <person name="Ma J."/>
        </authorList>
    </citation>
    <scope>NUCLEOTIDE SEQUENCE [LARGE SCALE GENOMIC DNA]</scope>
    <source>
        <strain evidence="2 3">JCM 14917</strain>
    </source>
</reference>
<keyword evidence="3" id="KW-1185">Reference proteome</keyword>
<evidence type="ECO:0000313" key="3">
    <source>
        <dbReference type="Proteomes" id="UP001500974"/>
    </source>
</evidence>
<dbReference type="SUPFAM" id="SSF46785">
    <property type="entry name" value="Winged helix' DNA-binding domain"/>
    <property type="match status" value="1"/>
</dbReference>
<dbReference type="Proteomes" id="UP001500974">
    <property type="component" value="Unassembled WGS sequence"/>
</dbReference>
<feature type="domain" description="Winged helix DNA-binding" evidence="1">
    <location>
        <begin position="16"/>
        <end position="93"/>
    </location>
</feature>
<dbReference type="PANTHER" id="PTHR37318:SF1">
    <property type="entry name" value="BSL7504 PROTEIN"/>
    <property type="match status" value="1"/>
</dbReference>
<evidence type="ECO:0000259" key="1">
    <source>
        <dbReference type="Pfam" id="PF13601"/>
    </source>
</evidence>
<dbReference type="EMBL" id="BAAAON010000001">
    <property type="protein sequence ID" value="GAA2173936.1"/>
    <property type="molecule type" value="Genomic_DNA"/>
</dbReference>
<dbReference type="InterPro" id="IPR027395">
    <property type="entry name" value="WH_DNA-bd_dom"/>
</dbReference>
<comment type="caution">
    <text evidence="2">The sequence shown here is derived from an EMBL/GenBank/DDBJ whole genome shotgun (WGS) entry which is preliminary data.</text>
</comment>
<proteinExistence type="predicted"/>
<dbReference type="Pfam" id="PF13601">
    <property type="entry name" value="HTH_34"/>
    <property type="match status" value="1"/>
</dbReference>
<gene>
    <name evidence="2" type="ORF">GCM10009784_10220</name>
</gene>
<accession>A0ABN3AS29</accession>
<evidence type="ECO:0000313" key="2">
    <source>
        <dbReference type="EMBL" id="GAA2173936.1"/>
    </source>
</evidence>